<dbReference type="GO" id="GO:0003700">
    <property type="term" value="F:DNA-binding transcription factor activity"/>
    <property type="evidence" value="ECO:0007669"/>
    <property type="project" value="TreeGrafter"/>
</dbReference>
<dbReference type="PANTHER" id="PTHR30146">
    <property type="entry name" value="LACI-RELATED TRANSCRIPTIONAL REPRESSOR"/>
    <property type="match status" value="1"/>
</dbReference>
<keyword evidence="3" id="KW-0804">Transcription</keyword>
<dbReference type="PROSITE" id="PS50932">
    <property type="entry name" value="HTH_LACI_2"/>
    <property type="match status" value="1"/>
</dbReference>
<keyword evidence="2" id="KW-0238">DNA-binding</keyword>
<dbReference type="AlphaFoldDB" id="A0A645BZD9"/>
<dbReference type="InterPro" id="IPR000843">
    <property type="entry name" value="HTH_LacI"/>
</dbReference>
<dbReference type="SUPFAM" id="SSF53822">
    <property type="entry name" value="Periplasmic binding protein-like I"/>
    <property type="match status" value="1"/>
</dbReference>
<proteinExistence type="predicted"/>
<sequence>MNKRPGISEDTRRRVMEVVGRMNFAPSQSARSQILKSTQNIAVLFNMNSHPLEHLFQESLNKNILRYCAEREFNLVFAACLFEDDASPVTLPNILRSHGVDGVVSYGYVPISVITSLQDLELPYLLLDSHQLPNHCMSLHVDYYAASRLAMRYLIDQGHSSIAYIGSNFPPLYSQQTFEGYRSSLEEAGIVVPLGWIQMQSRDSDGEDSAGKQMQAILQSGKLPTAVFCAADIYAIGAIRAVKQAGLRVPEDVSILGIDDILISSYIDPPLSTVRIDTNRLAQHGCDMLFESIRLGKVLTAHEDFSDFTLIERKTVRPLQTEHS</sequence>
<dbReference type="GO" id="GO:0000976">
    <property type="term" value="F:transcription cis-regulatory region binding"/>
    <property type="evidence" value="ECO:0007669"/>
    <property type="project" value="TreeGrafter"/>
</dbReference>
<evidence type="ECO:0000256" key="1">
    <source>
        <dbReference type="ARBA" id="ARBA00023015"/>
    </source>
</evidence>
<evidence type="ECO:0000259" key="4">
    <source>
        <dbReference type="PROSITE" id="PS50932"/>
    </source>
</evidence>
<dbReference type="PANTHER" id="PTHR30146:SF109">
    <property type="entry name" value="HTH-TYPE TRANSCRIPTIONAL REGULATOR GALS"/>
    <property type="match status" value="1"/>
</dbReference>
<protein>
    <submittedName>
        <fullName evidence="5">Ribose operon repressor</fullName>
    </submittedName>
</protein>
<comment type="caution">
    <text evidence="5">The sequence shown here is derived from an EMBL/GenBank/DDBJ whole genome shotgun (WGS) entry which is preliminary data.</text>
</comment>
<dbReference type="Gene3D" id="3.40.50.2300">
    <property type="match status" value="2"/>
</dbReference>
<dbReference type="Pfam" id="PF13377">
    <property type="entry name" value="Peripla_BP_3"/>
    <property type="match status" value="1"/>
</dbReference>
<organism evidence="5">
    <name type="scientific">bioreactor metagenome</name>
    <dbReference type="NCBI Taxonomy" id="1076179"/>
    <lineage>
        <taxon>unclassified sequences</taxon>
        <taxon>metagenomes</taxon>
        <taxon>ecological metagenomes</taxon>
    </lineage>
</organism>
<evidence type="ECO:0000256" key="3">
    <source>
        <dbReference type="ARBA" id="ARBA00023163"/>
    </source>
</evidence>
<dbReference type="InterPro" id="IPR046335">
    <property type="entry name" value="LacI/GalR-like_sensor"/>
</dbReference>
<accession>A0A645BZD9</accession>
<gene>
    <name evidence="5" type="primary">rbsR_15</name>
    <name evidence="5" type="ORF">SDC9_117002</name>
</gene>
<feature type="domain" description="HTH lacI-type" evidence="4">
    <location>
        <begin position="1"/>
        <end position="35"/>
    </location>
</feature>
<dbReference type="SMART" id="SM00354">
    <property type="entry name" value="HTH_LACI"/>
    <property type="match status" value="1"/>
</dbReference>
<dbReference type="Gene3D" id="1.10.260.40">
    <property type="entry name" value="lambda repressor-like DNA-binding domains"/>
    <property type="match status" value="1"/>
</dbReference>
<evidence type="ECO:0000256" key="2">
    <source>
        <dbReference type="ARBA" id="ARBA00023125"/>
    </source>
</evidence>
<evidence type="ECO:0000313" key="5">
    <source>
        <dbReference type="EMBL" id="MPM70051.1"/>
    </source>
</evidence>
<keyword evidence="1" id="KW-0805">Transcription regulation</keyword>
<dbReference type="InterPro" id="IPR010982">
    <property type="entry name" value="Lambda_DNA-bd_dom_sf"/>
</dbReference>
<reference evidence="5" key="1">
    <citation type="submission" date="2019-08" db="EMBL/GenBank/DDBJ databases">
        <authorList>
            <person name="Kucharzyk K."/>
            <person name="Murdoch R.W."/>
            <person name="Higgins S."/>
            <person name="Loffler F."/>
        </authorList>
    </citation>
    <scope>NUCLEOTIDE SEQUENCE</scope>
</reference>
<dbReference type="InterPro" id="IPR028082">
    <property type="entry name" value="Peripla_BP_I"/>
</dbReference>
<name>A0A645BZD9_9ZZZZ</name>
<dbReference type="EMBL" id="VSSQ01023240">
    <property type="protein sequence ID" value="MPM70051.1"/>
    <property type="molecule type" value="Genomic_DNA"/>
</dbReference>
<dbReference type="CDD" id="cd06267">
    <property type="entry name" value="PBP1_LacI_sugar_binding-like"/>
    <property type="match status" value="1"/>
</dbReference>